<gene>
    <name evidence="5" type="ORF">A3H70_01180</name>
</gene>
<evidence type="ECO:0000313" key="5">
    <source>
        <dbReference type="EMBL" id="OGY91984.1"/>
    </source>
</evidence>
<dbReference type="Proteomes" id="UP000178109">
    <property type="component" value="Unassembled WGS sequence"/>
</dbReference>
<reference evidence="5 6" key="1">
    <citation type="journal article" date="2016" name="Nat. Commun.">
        <title>Thousands of microbial genomes shed light on interconnected biogeochemical processes in an aquifer system.</title>
        <authorList>
            <person name="Anantharaman K."/>
            <person name="Brown C.T."/>
            <person name="Hug L.A."/>
            <person name="Sharon I."/>
            <person name="Castelle C.J."/>
            <person name="Probst A.J."/>
            <person name="Thomas B.C."/>
            <person name="Singh A."/>
            <person name="Wilkins M.J."/>
            <person name="Karaoz U."/>
            <person name="Brodie E.L."/>
            <person name="Williams K.H."/>
            <person name="Hubbard S.S."/>
            <person name="Banfield J.F."/>
        </authorList>
    </citation>
    <scope>NUCLEOTIDE SEQUENCE [LARGE SCALE GENOMIC DNA]</scope>
</reference>
<dbReference type="PANTHER" id="PTHR43030">
    <property type="entry name" value="PHOSPHOENOLPYRUVATE SYNTHASE"/>
    <property type="match status" value="1"/>
</dbReference>
<dbReference type="InterPro" id="IPR006319">
    <property type="entry name" value="PEP_synth"/>
</dbReference>
<dbReference type="STRING" id="1798553.A3H70_01180"/>
<accession>A0A1G2BS48</accession>
<comment type="caution">
    <text evidence="5">The sequence shown here is derived from an EMBL/GenBank/DDBJ whole genome shotgun (WGS) entry which is preliminary data.</text>
</comment>
<dbReference type="InterPro" id="IPR008279">
    <property type="entry name" value="PEP-util_enz_mobile_dom"/>
</dbReference>
<evidence type="ECO:0000256" key="2">
    <source>
        <dbReference type="ARBA" id="ARBA00022741"/>
    </source>
</evidence>
<dbReference type="InterPro" id="IPR036637">
    <property type="entry name" value="Phosphohistidine_dom_sf"/>
</dbReference>
<proteinExistence type="inferred from homology"/>
<protein>
    <recommendedName>
        <fullName evidence="4">PEP-utilising enzyme mobile domain-containing protein</fullName>
    </recommendedName>
</protein>
<dbReference type="Gene3D" id="3.50.30.10">
    <property type="entry name" value="Phosphohistidine domain"/>
    <property type="match status" value="1"/>
</dbReference>
<comment type="similarity">
    <text evidence="1">Belongs to the PEP-utilizing enzyme family.</text>
</comment>
<dbReference type="PANTHER" id="PTHR43030:SF1">
    <property type="entry name" value="PHOSPHOENOLPYRUVATE SYNTHASE"/>
    <property type="match status" value="1"/>
</dbReference>
<evidence type="ECO:0000256" key="1">
    <source>
        <dbReference type="ARBA" id="ARBA00007837"/>
    </source>
</evidence>
<dbReference type="InterPro" id="IPR018274">
    <property type="entry name" value="PEP_util_AS"/>
</dbReference>
<dbReference type="GO" id="GO:0005524">
    <property type="term" value="F:ATP binding"/>
    <property type="evidence" value="ECO:0007669"/>
    <property type="project" value="UniProtKB-KW"/>
</dbReference>
<organism evidence="5 6">
    <name type="scientific">Candidatus Komeilibacteria bacterium RIFCSPLOWO2_02_FULL_48_11</name>
    <dbReference type="NCBI Taxonomy" id="1798553"/>
    <lineage>
        <taxon>Bacteria</taxon>
        <taxon>Candidatus Komeiliibacteriota</taxon>
    </lineage>
</organism>
<dbReference type="GO" id="GO:0008986">
    <property type="term" value="F:pyruvate, water dikinase activity"/>
    <property type="evidence" value="ECO:0007669"/>
    <property type="project" value="InterPro"/>
</dbReference>
<dbReference type="EMBL" id="MHKO01000032">
    <property type="protein sequence ID" value="OGY91984.1"/>
    <property type="molecule type" value="Genomic_DNA"/>
</dbReference>
<dbReference type="PROSITE" id="PS00370">
    <property type="entry name" value="PEP_ENZYMES_PHOS_SITE"/>
    <property type="match status" value="1"/>
</dbReference>
<evidence type="ECO:0000313" key="6">
    <source>
        <dbReference type="Proteomes" id="UP000178109"/>
    </source>
</evidence>
<dbReference type="SUPFAM" id="SSF52009">
    <property type="entry name" value="Phosphohistidine domain"/>
    <property type="match status" value="1"/>
</dbReference>
<sequence>MKRYGKIHEEGNITPLTLSINHQAMDYPLMPKLLSGRHVGRHPFCEYRGYSIKFFVDIERWNEASRYIVEQVKKSNKLTGMVFKSHLAIGQKILKQIQALGRHGFATLSQKQQADLLKRLFKQSVELCTLGYVPALSDFNTFYFSNLLQDIIQSRANVCAKYGSSPAAVLSLLTTSSRLYPSDLARIELTQIIARTKNKKVRREQALERWLEHWFWLNYGHLGPAWTRKTVAKEIRSLRKAGVDLYRSQIKKEQALWFKRLRLKPNDERIIRTGEDFVFLKGYRQEIIFGVYALLHQAAALAAKKTGIDKNLLLFISISELIDFLGNGRPVSAKELKERQKFCVWVPINLWQESVYIGNKAKQYLGSHMAKEEKVKAVDTFTGQVAYPGQARGTAYIINAVADMKKVKGPFILVSQQTNPELLPAMKQARAFVTDHGGITSHASIVAREMKTPCVIGTRIATKVLKDGDKVEVDAERGIVRKIK</sequence>
<feature type="domain" description="PEP-utilising enzyme mobile" evidence="4">
    <location>
        <begin position="410"/>
        <end position="478"/>
    </location>
</feature>
<dbReference type="Pfam" id="PF00391">
    <property type="entry name" value="PEP-utilizers"/>
    <property type="match status" value="1"/>
</dbReference>
<keyword evidence="2" id="KW-0547">Nucleotide-binding</keyword>
<keyword evidence="3" id="KW-0067">ATP-binding</keyword>
<name>A0A1G2BS48_9BACT</name>
<evidence type="ECO:0000256" key="3">
    <source>
        <dbReference type="ARBA" id="ARBA00022840"/>
    </source>
</evidence>
<dbReference type="AlphaFoldDB" id="A0A1G2BS48"/>
<evidence type="ECO:0000259" key="4">
    <source>
        <dbReference type="Pfam" id="PF00391"/>
    </source>
</evidence>